<dbReference type="InterPro" id="IPR005467">
    <property type="entry name" value="His_kinase_dom"/>
</dbReference>
<gene>
    <name evidence="10" type="ORF">DI526_05890</name>
</gene>
<dbReference type="SUPFAM" id="SSF52172">
    <property type="entry name" value="CheY-like"/>
    <property type="match status" value="1"/>
</dbReference>
<dbReference type="PROSITE" id="PS50109">
    <property type="entry name" value="HIS_KIN"/>
    <property type="match status" value="1"/>
</dbReference>
<dbReference type="FunFam" id="3.30.565.10:FF:000010">
    <property type="entry name" value="Sensor histidine kinase RcsC"/>
    <property type="match status" value="1"/>
</dbReference>
<dbReference type="InterPro" id="IPR035965">
    <property type="entry name" value="PAS-like_dom_sf"/>
</dbReference>
<dbReference type="Gene3D" id="1.10.287.130">
    <property type="match status" value="1"/>
</dbReference>
<name>A0A2W5VB15_9CAUL</name>
<evidence type="ECO:0000256" key="3">
    <source>
        <dbReference type="ARBA" id="ARBA00022553"/>
    </source>
</evidence>
<organism evidence="10 11">
    <name type="scientific">Caulobacter segnis</name>
    <dbReference type="NCBI Taxonomy" id="88688"/>
    <lineage>
        <taxon>Bacteria</taxon>
        <taxon>Pseudomonadati</taxon>
        <taxon>Pseudomonadota</taxon>
        <taxon>Alphaproteobacteria</taxon>
        <taxon>Caulobacterales</taxon>
        <taxon>Caulobacteraceae</taxon>
        <taxon>Caulobacter</taxon>
    </lineage>
</organism>
<dbReference type="EMBL" id="QFQZ01000012">
    <property type="protein sequence ID" value="PZR35817.1"/>
    <property type="molecule type" value="Genomic_DNA"/>
</dbReference>
<comment type="catalytic activity">
    <reaction evidence="1">
        <text>ATP + protein L-histidine = ADP + protein N-phospho-L-histidine.</text>
        <dbReference type="EC" id="2.7.13.3"/>
    </reaction>
</comment>
<dbReference type="SUPFAM" id="SSF55874">
    <property type="entry name" value="ATPase domain of HSP90 chaperone/DNA topoisomerase II/histidine kinase"/>
    <property type="match status" value="1"/>
</dbReference>
<sequence length="510" mass="53979">MSHDAAVGLQDLAPCGLLVLNPEWGILSANRYVLDVSGRSSEALGASPKFTTLLTVASRILVEGRLQPQLAVEGRVEEIALDIRRPDGVRVPILLNAMQEKDADGLPGRIHVALIRAVAKRAYEAEVPKARQEAQAAQRVKADFLANVSHEIRTPLNGVIGVLGALRGTGLTARQQDMVALIESSAVTLERLVGDILEISKVEAATLSLETRPFRPLDDLRGVLDLTALAAQGKGLAFSERLGAGLDRRLVGDGVRLKQILNNLTSNAVKFTQAGGVAVDLAVEEREGVPNLLMVVEDSGVGFDEAEAEALFQHFHQVEGGLARRFGGVGLGLSITRALVDLMGGSITASSRPGQGSVFSVSLPLAWADEDSADERQAATADLDRPLRVLLVEDNPTNQQVVRMILEQADVALRVADNGAIGLEAWRGNPFDVVLMDMQMPVMDGLTAIRAIRGEEAGAGLPRTPIAVLSANAMDHHRAEALDAGADLHIAKPITAAGLLIGINTVLSAG</sequence>
<dbReference type="Gene3D" id="3.40.50.2300">
    <property type="match status" value="1"/>
</dbReference>
<feature type="domain" description="Response regulatory" evidence="9">
    <location>
        <begin position="388"/>
        <end position="507"/>
    </location>
</feature>
<dbReference type="Gene3D" id="3.30.565.10">
    <property type="entry name" value="Histidine kinase-like ATPase, C-terminal domain"/>
    <property type="match status" value="1"/>
</dbReference>
<keyword evidence="5 10" id="KW-0418">Kinase</keyword>
<dbReference type="InterPro" id="IPR003661">
    <property type="entry name" value="HisK_dim/P_dom"/>
</dbReference>
<dbReference type="InterPro" id="IPR001789">
    <property type="entry name" value="Sig_transdc_resp-reg_receiver"/>
</dbReference>
<dbReference type="CDD" id="cd00082">
    <property type="entry name" value="HisKA"/>
    <property type="match status" value="1"/>
</dbReference>
<evidence type="ECO:0000256" key="2">
    <source>
        <dbReference type="ARBA" id="ARBA00012438"/>
    </source>
</evidence>
<comment type="caution">
    <text evidence="10">The sequence shown here is derived from an EMBL/GenBank/DDBJ whole genome shotgun (WGS) entry which is preliminary data.</text>
</comment>
<dbReference type="InterPro" id="IPR036097">
    <property type="entry name" value="HisK_dim/P_sf"/>
</dbReference>
<dbReference type="AlphaFoldDB" id="A0A2W5VB15"/>
<dbReference type="SUPFAM" id="SSF55785">
    <property type="entry name" value="PYP-like sensor domain (PAS domain)"/>
    <property type="match status" value="1"/>
</dbReference>
<evidence type="ECO:0000256" key="4">
    <source>
        <dbReference type="ARBA" id="ARBA00022679"/>
    </source>
</evidence>
<evidence type="ECO:0000256" key="6">
    <source>
        <dbReference type="ARBA" id="ARBA00023012"/>
    </source>
</evidence>
<dbReference type="Pfam" id="PF00072">
    <property type="entry name" value="Response_reg"/>
    <property type="match status" value="1"/>
</dbReference>
<dbReference type="InterPro" id="IPR036890">
    <property type="entry name" value="HATPase_C_sf"/>
</dbReference>
<dbReference type="Proteomes" id="UP000249393">
    <property type="component" value="Unassembled WGS sequence"/>
</dbReference>
<keyword evidence="3 7" id="KW-0597">Phosphoprotein</keyword>
<reference evidence="10 11" key="1">
    <citation type="submission" date="2017-08" db="EMBL/GenBank/DDBJ databases">
        <title>Infants hospitalized years apart are colonized by the same room-sourced microbial strains.</title>
        <authorList>
            <person name="Brooks B."/>
            <person name="Olm M.R."/>
            <person name="Firek B.A."/>
            <person name="Baker R."/>
            <person name="Thomas B.C."/>
            <person name="Morowitz M.J."/>
            <person name="Banfield J.F."/>
        </authorList>
    </citation>
    <scope>NUCLEOTIDE SEQUENCE [LARGE SCALE GENOMIC DNA]</scope>
    <source>
        <strain evidence="10">S2_003_000_R2_4</strain>
    </source>
</reference>
<dbReference type="InterPro" id="IPR004358">
    <property type="entry name" value="Sig_transdc_His_kin-like_C"/>
</dbReference>
<dbReference type="GO" id="GO:0009927">
    <property type="term" value="F:histidine phosphotransfer kinase activity"/>
    <property type="evidence" value="ECO:0007669"/>
    <property type="project" value="TreeGrafter"/>
</dbReference>
<evidence type="ECO:0000256" key="5">
    <source>
        <dbReference type="ARBA" id="ARBA00022777"/>
    </source>
</evidence>
<dbReference type="PROSITE" id="PS50110">
    <property type="entry name" value="RESPONSE_REGULATORY"/>
    <property type="match status" value="1"/>
</dbReference>
<dbReference type="Pfam" id="PF02518">
    <property type="entry name" value="HATPase_c"/>
    <property type="match status" value="1"/>
</dbReference>
<dbReference type="PANTHER" id="PTHR43047">
    <property type="entry name" value="TWO-COMPONENT HISTIDINE PROTEIN KINASE"/>
    <property type="match status" value="1"/>
</dbReference>
<evidence type="ECO:0000313" key="10">
    <source>
        <dbReference type="EMBL" id="PZR35817.1"/>
    </source>
</evidence>
<dbReference type="SMART" id="SM00388">
    <property type="entry name" value="HisKA"/>
    <property type="match status" value="1"/>
</dbReference>
<dbReference type="Gene3D" id="3.30.450.20">
    <property type="entry name" value="PAS domain"/>
    <property type="match status" value="1"/>
</dbReference>
<dbReference type="CDD" id="cd16922">
    <property type="entry name" value="HATPase_EvgS-ArcB-TorS-like"/>
    <property type="match status" value="1"/>
</dbReference>
<feature type="domain" description="Histidine kinase" evidence="8">
    <location>
        <begin position="147"/>
        <end position="367"/>
    </location>
</feature>
<evidence type="ECO:0000259" key="9">
    <source>
        <dbReference type="PROSITE" id="PS50110"/>
    </source>
</evidence>
<dbReference type="SUPFAM" id="SSF47384">
    <property type="entry name" value="Homodimeric domain of signal transducing histidine kinase"/>
    <property type="match status" value="1"/>
</dbReference>
<dbReference type="Pfam" id="PF00512">
    <property type="entry name" value="HisKA"/>
    <property type="match status" value="1"/>
</dbReference>
<evidence type="ECO:0000256" key="1">
    <source>
        <dbReference type="ARBA" id="ARBA00000085"/>
    </source>
</evidence>
<feature type="modified residue" description="4-aspartylphosphate" evidence="7">
    <location>
        <position position="437"/>
    </location>
</feature>
<evidence type="ECO:0000256" key="7">
    <source>
        <dbReference type="PROSITE-ProRule" id="PRU00169"/>
    </source>
</evidence>
<keyword evidence="4" id="KW-0808">Transferase</keyword>
<protein>
    <recommendedName>
        <fullName evidence="2">histidine kinase</fullName>
        <ecNumber evidence="2">2.7.13.3</ecNumber>
    </recommendedName>
</protein>
<dbReference type="RefSeq" id="WP_304275324.1">
    <property type="nucleotide sequence ID" value="NZ_QFQZ01000012.1"/>
</dbReference>
<evidence type="ECO:0000259" key="8">
    <source>
        <dbReference type="PROSITE" id="PS50109"/>
    </source>
</evidence>
<dbReference type="GO" id="GO:0005886">
    <property type="term" value="C:plasma membrane"/>
    <property type="evidence" value="ECO:0007669"/>
    <property type="project" value="TreeGrafter"/>
</dbReference>
<dbReference type="CDD" id="cd17546">
    <property type="entry name" value="REC_hyHK_CKI1_RcsC-like"/>
    <property type="match status" value="1"/>
</dbReference>
<dbReference type="SMART" id="SM00448">
    <property type="entry name" value="REC"/>
    <property type="match status" value="1"/>
</dbReference>
<dbReference type="SMART" id="SM00387">
    <property type="entry name" value="HATPase_c"/>
    <property type="match status" value="1"/>
</dbReference>
<dbReference type="EC" id="2.7.13.3" evidence="2"/>
<dbReference type="InterPro" id="IPR003594">
    <property type="entry name" value="HATPase_dom"/>
</dbReference>
<dbReference type="GO" id="GO:0000155">
    <property type="term" value="F:phosphorelay sensor kinase activity"/>
    <property type="evidence" value="ECO:0007669"/>
    <property type="project" value="InterPro"/>
</dbReference>
<evidence type="ECO:0000313" key="11">
    <source>
        <dbReference type="Proteomes" id="UP000249393"/>
    </source>
</evidence>
<accession>A0A2W5VB15</accession>
<dbReference type="PANTHER" id="PTHR43047:SF71">
    <property type="entry name" value="HISTIDINE KINASE CONTAINING CHEY-HOMOLOGOUS RECEIVER DOMAIN-RELATED"/>
    <property type="match status" value="1"/>
</dbReference>
<proteinExistence type="predicted"/>
<dbReference type="PRINTS" id="PR00344">
    <property type="entry name" value="BCTRLSENSOR"/>
</dbReference>
<dbReference type="InterPro" id="IPR011006">
    <property type="entry name" value="CheY-like_superfamily"/>
</dbReference>
<keyword evidence="6" id="KW-0902">Two-component regulatory system</keyword>